<evidence type="ECO:0000313" key="1">
    <source>
        <dbReference type="EMBL" id="NNM71013.1"/>
    </source>
</evidence>
<dbReference type="Gene3D" id="3.30.70.100">
    <property type="match status" value="1"/>
</dbReference>
<dbReference type="RefSeq" id="WP_171216522.1">
    <property type="nucleotide sequence ID" value="NZ_JABEPP010000001.1"/>
</dbReference>
<dbReference type="AlphaFoldDB" id="A0A849IAN1"/>
<gene>
    <name evidence="1" type="ORF">HJG44_01205</name>
</gene>
<dbReference type="InterPro" id="IPR011008">
    <property type="entry name" value="Dimeric_a/b-barrel"/>
</dbReference>
<reference evidence="1 2" key="1">
    <citation type="submission" date="2020-04" db="EMBL/GenBank/DDBJ databases">
        <title>Enterovirga sp. isolate from soil.</title>
        <authorList>
            <person name="Chea S."/>
            <person name="Kim D.-U."/>
        </authorList>
    </citation>
    <scope>NUCLEOTIDE SEQUENCE [LARGE SCALE GENOMIC DNA]</scope>
    <source>
        <strain evidence="1 2">DB1703</strain>
    </source>
</reference>
<dbReference type="SUPFAM" id="SSF54909">
    <property type="entry name" value="Dimeric alpha+beta barrel"/>
    <property type="match status" value="1"/>
</dbReference>
<evidence type="ECO:0000313" key="2">
    <source>
        <dbReference type="Proteomes" id="UP000564885"/>
    </source>
</evidence>
<accession>A0A849IAN1</accession>
<proteinExistence type="predicted"/>
<dbReference type="EMBL" id="JABEPP010000001">
    <property type="protein sequence ID" value="NNM71013.1"/>
    <property type="molecule type" value="Genomic_DNA"/>
</dbReference>
<keyword evidence="1" id="KW-0560">Oxidoreductase</keyword>
<protein>
    <submittedName>
        <fullName evidence="1">Monooxygenase</fullName>
    </submittedName>
</protein>
<name>A0A849IAN1_9HYPH</name>
<comment type="caution">
    <text evidence="1">The sequence shown here is derived from an EMBL/GenBank/DDBJ whole genome shotgun (WGS) entry which is preliminary data.</text>
</comment>
<organism evidence="1 2">
    <name type="scientific">Enterovirga aerilata</name>
    <dbReference type="NCBI Taxonomy" id="2730920"/>
    <lineage>
        <taxon>Bacteria</taxon>
        <taxon>Pseudomonadati</taxon>
        <taxon>Pseudomonadota</taxon>
        <taxon>Alphaproteobacteria</taxon>
        <taxon>Hyphomicrobiales</taxon>
        <taxon>Methylobacteriaceae</taxon>
        <taxon>Enterovirga</taxon>
    </lineage>
</organism>
<sequence length="102" mass="11645">MIVEIVTFKHRPGQSREEVLEEARATVPKWQANPDLIRKHFLYGQDDAGGGIYLWPSREAAEAAHGPEWREGVRARTGSEPQIVYYDLLMVIDNERKTVAEP</sequence>
<keyword evidence="2" id="KW-1185">Reference proteome</keyword>
<dbReference type="GO" id="GO:0004497">
    <property type="term" value="F:monooxygenase activity"/>
    <property type="evidence" value="ECO:0007669"/>
    <property type="project" value="UniProtKB-KW"/>
</dbReference>
<dbReference type="Proteomes" id="UP000564885">
    <property type="component" value="Unassembled WGS sequence"/>
</dbReference>
<keyword evidence="1" id="KW-0503">Monooxygenase</keyword>